<evidence type="ECO:0000256" key="6">
    <source>
        <dbReference type="ARBA" id="ARBA00070232"/>
    </source>
</evidence>
<evidence type="ECO:0000256" key="8">
    <source>
        <dbReference type="PROSITE-ProRule" id="PRU00192"/>
    </source>
</evidence>
<dbReference type="FunFam" id="1.10.555.10:FF:000003">
    <property type="entry name" value="Putative rho GTPase-activating protein 12"/>
    <property type="match status" value="1"/>
</dbReference>
<dbReference type="AlphaFoldDB" id="A0A8C3YKF0"/>
<dbReference type="InterPro" id="IPR036020">
    <property type="entry name" value="WW_dom_sf"/>
</dbReference>
<dbReference type="PROSITE" id="PS50002">
    <property type="entry name" value="SH3"/>
    <property type="match status" value="1"/>
</dbReference>
<evidence type="ECO:0000259" key="11">
    <source>
        <dbReference type="PROSITE" id="PS50003"/>
    </source>
</evidence>
<evidence type="ECO:0000256" key="5">
    <source>
        <dbReference type="ARBA" id="ARBA00055252"/>
    </source>
</evidence>
<dbReference type="InterPro" id="IPR001202">
    <property type="entry name" value="WW_dom"/>
</dbReference>
<accession>A0A8C3YKF0</accession>
<dbReference type="SUPFAM" id="SSF50044">
    <property type="entry name" value="SH3-domain"/>
    <property type="match status" value="1"/>
</dbReference>
<feature type="domain" description="SH3" evidence="10">
    <location>
        <begin position="12"/>
        <end position="74"/>
    </location>
</feature>
<dbReference type="Gene3D" id="2.20.70.10">
    <property type="match status" value="1"/>
</dbReference>
<dbReference type="SMART" id="SM00233">
    <property type="entry name" value="PH"/>
    <property type="match status" value="1"/>
</dbReference>
<dbReference type="InterPro" id="IPR001849">
    <property type="entry name" value="PH_domain"/>
</dbReference>
<dbReference type="Pfam" id="PF00169">
    <property type="entry name" value="PH"/>
    <property type="match status" value="1"/>
</dbReference>
<dbReference type="InterPro" id="IPR008936">
    <property type="entry name" value="Rho_GTPase_activation_prot"/>
</dbReference>
<keyword evidence="4" id="KW-0677">Repeat</keyword>
<name>A0A8C3YKF0_9CETA</name>
<dbReference type="InterPro" id="IPR050729">
    <property type="entry name" value="Rho-GAP"/>
</dbReference>
<keyword evidence="2" id="KW-0343">GTPase activation</keyword>
<dbReference type="Proteomes" id="UP000694540">
    <property type="component" value="Unplaced"/>
</dbReference>
<dbReference type="SMART" id="SM00456">
    <property type="entry name" value="WW"/>
    <property type="match status" value="2"/>
</dbReference>
<dbReference type="Gene3D" id="1.10.555.10">
    <property type="entry name" value="Rho GTPase activation protein"/>
    <property type="match status" value="1"/>
</dbReference>
<keyword evidence="1 8" id="KW-0728">SH3 domain</keyword>
<organism evidence="14 15">
    <name type="scientific">Catagonus wagneri</name>
    <name type="common">Chacoan peccary</name>
    <dbReference type="NCBI Taxonomy" id="51154"/>
    <lineage>
        <taxon>Eukaryota</taxon>
        <taxon>Metazoa</taxon>
        <taxon>Chordata</taxon>
        <taxon>Craniata</taxon>
        <taxon>Vertebrata</taxon>
        <taxon>Euteleostomi</taxon>
        <taxon>Mammalia</taxon>
        <taxon>Eutheria</taxon>
        <taxon>Laurasiatheria</taxon>
        <taxon>Artiodactyla</taxon>
        <taxon>Suina</taxon>
        <taxon>Tayassuidae</taxon>
        <taxon>Catagonus</taxon>
    </lineage>
</organism>
<comment type="function">
    <text evidence="5">GTPase activator for the Rho-type GTPases by converting them to an inactive GDP-bound state.</text>
</comment>
<dbReference type="SMART" id="SM00326">
    <property type="entry name" value="SH3"/>
    <property type="match status" value="1"/>
</dbReference>
<dbReference type="Pfam" id="PF00397">
    <property type="entry name" value="WW"/>
    <property type="match status" value="1"/>
</dbReference>
<dbReference type="GO" id="GO:0007015">
    <property type="term" value="P:actin filament organization"/>
    <property type="evidence" value="ECO:0007669"/>
    <property type="project" value="Ensembl"/>
</dbReference>
<dbReference type="SUPFAM" id="SSF51045">
    <property type="entry name" value="WW domain"/>
    <property type="match status" value="2"/>
</dbReference>
<evidence type="ECO:0000259" key="13">
    <source>
        <dbReference type="PROSITE" id="PS50238"/>
    </source>
</evidence>
<dbReference type="CDD" id="cd13233">
    <property type="entry name" value="PH_ARHGAP9-like"/>
    <property type="match status" value="1"/>
</dbReference>
<dbReference type="SUPFAM" id="SSF50729">
    <property type="entry name" value="PH domain-like"/>
    <property type="match status" value="1"/>
</dbReference>
<evidence type="ECO:0000256" key="9">
    <source>
        <dbReference type="SAM" id="MobiDB-lite"/>
    </source>
</evidence>
<dbReference type="CDD" id="cd00201">
    <property type="entry name" value="WW"/>
    <property type="match status" value="1"/>
</dbReference>
<dbReference type="PANTHER" id="PTHR23176">
    <property type="entry name" value="RHO/RAC/CDC GTPASE-ACTIVATING PROTEIN"/>
    <property type="match status" value="1"/>
</dbReference>
<dbReference type="Gene3D" id="2.30.29.30">
    <property type="entry name" value="Pleckstrin-homology domain (PH domain)/Phosphotyrosine-binding domain (PTB)"/>
    <property type="match status" value="1"/>
</dbReference>
<feature type="domain" description="PH" evidence="11">
    <location>
        <begin position="474"/>
        <end position="575"/>
    </location>
</feature>
<reference evidence="14" key="1">
    <citation type="submission" date="2025-08" db="UniProtKB">
        <authorList>
            <consortium name="Ensembl"/>
        </authorList>
    </citation>
    <scope>IDENTIFICATION</scope>
</reference>
<evidence type="ECO:0000256" key="1">
    <source>
        <dbReference type="ARBA" id="ARBA00022443"/>
    </source>
</evidence>
<evidence type="ECO:0000256" key="3">
    <source>
        <dbReference type="ARBA" id="ARBA00022553"/>
    </source>
</evidence>
<keyword evidence="3" id="KW-0597">Phosphoprotein</keyword>
<evidence type="ECO:0000256" key="7">
    <source>
        <dbReference type="ARBA" id="ARBA00083383"/>
    </source>
</evidence>
<dbReference type="InterPro" id="IPR036028">
    <property type="entry name" value="SH3-like_dom_sf"/>
</dbReference>
<dbReference type="SUPFAM" id="SSF48350">
    <property type="entry name" value="GTPase activation domain, GAP"/>
    <property type="match status" value="1"/>
</dbReference>
<dbReference type="SMART" id="SM00324">
    <property type="entry name" value="RhoGAP"/>
    <property type="match status" value="1"/>
</dbReference>
<dbReference type="Gene3D" id="2.30.30.40">
    <property type="entry name" value="SH3 Domains"/>
    <property type="match status" value="1"/>
</dbReference>
<evidence type="ECO:0000313" key="14">
    <source>
        <dbReference type="Ensembl" id="ENSCWAP00000018640.1"/>
    </source>
</evidence>
<dbReference type="InterPro" id="IPR011993">
    <property type="entry name" value="PH-like_dom_sf"/>
</dbReference>
<sequence length="846" mass="96007">IKMADRGGKIVPGQVYIEVEYDYEYEAKDRKIVIKQGERYILVKKTNDDWWQVKPDENSKAFYVPAQYVKEVGRKALMPPVKQAAGLPNNSVKMMQSLHLQRSTENVNKLPELSSFGKPSAAVQGSGLIRDSNQNFGPSYIPAQTLNLSLDLTHNNGKFNSDSHSPKVPGQNRTRLFGHFPGPEFLDIEKTSFSQEQSCDSAGEGSERIQQDSESGDELSSSSTEQIRATTPPNQGRPDSPVYANLQELKISQSALPPLPGSPAIQINGEWETHKDSSGRCYYYNRGTQERTWKPPRSTRDINISKGDFQSSGDQELLSSEENYQSICCSQSDSQCGSPPRGWSEELDERGHTLYTSDYTNEKWLKHVDDQGRQYYYSADGSRSEWELPKYNASSQQQREIIKSRSLDRRLQEPIVLTKWRHSTIVLDTNDKDSPTASKPCYPENESSPSSPKHQDTASSPKGQEKYGLLNVTKITENGKKVRKNWLSSWAVLQGSSLLFTKTQGSSTSWFGSNQSKPEFTVDLRGATIEMASKDKSSKKNVFELKTRQGTELLIQSDNDTVINDWFKVLSSTISNQAVEPDEAIEEETPDSPGIEKHDREKDHKDLKKFRSTKVSSIDSSEQKKTKKNLKKFLTRRPTLQAVREKGYIKDQVFGANLANLCQRENSTVPKFVKLCIEHVEEYGLDIDGIYRVSGNLAVIQKLRFAVNHDEKLDLNDSKWEDIHVITGALKMFFRELPEPLFTFNHFNDFVNAIKQEPRQRVSAVKDLIRQLPKPNQDTMQILFRHLKRVIENGEKNRMTYQSIAIVFGPTLLKPEKETGNIAVHTVYQNQIVELILLEINSIFGR</sequence>
<reference evidence="14" key="2">
    <citation type="submission" date="2025-09" db="UniProtKB">
        <authorList>
            <consortium name="Ensembl"/>
        </authorList>
    </citation>
    <scope>IDENTIFICATION</scope>
</reference>
<dbReference type="GO" id="GO:0007165">
    <property type="term" value="P:signal transduction"/>
    <property type="evidence" value="ECO:0007669"/>
    <property type="project" value="InterPro"/>
</dbReference>
<evidence type="ECO:0000259" key="12">
    <source>
        <dbReference type="PROSITE" id="PS50020"/>
    </source>
</evidence>
<evidence type="ECO:0000256" key="2">
    <source>
        <dbReference type="ARBA" id="ARBA00022468"/>
    </source>
</evidence>
<dbReference type="GO" id="GO:0006911">
    <property type="term" value="P:phagocytosis, engulfment"/>
    <property type="evidence" value="ECO:0007669"/>
    <property type="project" value="Ensembl"/>
</dbReference>
<feature type="domain" description="Rho-GAP" evidence="13">
    <location>
        <begin position="656"/>
        <end position="844"/>
    </location>
</feature>
<feature type="region of interest" description="Disordered" evidence="9">
    <location>
        <begin position="290"/>
        <end position="313"/>
    </location>
</feature>
<dbReference type="PANTHER" id="PTHR23176:SF107">
    <property type="entry name" value="RHO GTPASE-ACTIVATING PROTEIN 12"/>
    <property type="match status" value="1"/>
</dbReference>
<dbReference type="GeneTree" id="ENSGT00950000182860"/>
<feature type="region of interest" description="Disordered" evidence="9">
    <location>
        <begin position="428"/>
        <end position="465"/>
    </location>
</feature>
<evidence type="ECO:0000313" key="15">
    <source>
        <dbReference type="Proteomes" id="UP000694540"/>
    </source>
</evidence>
<dbReference type="InterPro" id="IPR001452">
    <property type="entry name" value="SH3_domain"/>
</dbReference>
<dbReference type="Pfam" id="PF00620">
    <property type="entry name" value="RhoGAP"/>
    <property type="match status" value="1"/>
</dbReference>
<dbReference type="GO" id="GO:0002011">
    <property type="term" value="P:morphogenesis of an epithelial sheet"/>
    <property type="evidence" value="ECO:0007669"/>
    <property type="project" value="Ensembl"/>
</dbReference>
<dbReference type="PROSITE" id="PS50003">
    <property type="entry name" value="PH_DOMAIN"/>
    <property type="match status" value="1"/>
</dbReference>
<dbReference type="GO" id="GO:0051058">
    <property type="term" value="P:negative regulation of small GTPase mediated signal transduction"/>
    <property type="evidence" value="ECO:0007669"/>
    <property type="project" value="Ensembl"/>
</dbReference>
<keyword evidence="15" id="KW-1185">Reference proteome</keyword>
<dbReference type="CDD" id="cd12070">
    <property type="entry name" value="SH3_ARHGAP12"/>
    <property type="match status" value="1"/>
</dbReference>
<dbReference type="GO" id="GO:0005096">
    <property type="term" value="F:GTPase activator activity"/>
    <property type="evidence" value="ECO:0007669"/>
    <property type="project" value="UniProtKB-KW"/>
</dbReference>
<dbReference type="GO" id="GO:0005737">
    <property type="term" value="C:cytoplasm"/>
    <property type="evidence" value="ECO:0007669"/>
    <property type="project" value="TreeGrafter"/>
</dbReference>
<dbReference type="Pfam" id="PF00018">
    <property type="entry name" value="SH3_1"/>
    <property type="match status" value="1"/>
</dbReference>
<dbReference type="InterPro" id="IPR000198">
    <property type="entry name" value="RhoGAP_dom"/>
</dbReference>
<feature type="compositionally biased region" description="Polar residues" evidence="9">
    <location>
        <begin position="445"/>
        <end position="462"/>
    </location>
</feature>
<dbReference type="FunFam" id="2.20.70.10:FF:000024">
    <property type="entry name" value="Rho GTPase activating protein 12"/>
    <property type="match status" value="1"/>
</dbReference>
<feature type="domain" description="WW" evidence="12">
    <location>
        <begin position="265"/>
        <end position="298"/>
    </location>
</feature>
<dbReference type="Pfam" id="PF16618">
    <property type="entry name" value="SH3-WW_linker"/>
    <property type="match status" value="1"/>
</dbReference>
<dbReference type="FunFam" id="2.30.29.30:FF:000100">
    <property type="entry name" value="Rho GTPase activating protein 12"/>
    <property type="match status" value="1"/>
</dbReference>
<dbReference type="CDD" id="cd04403">
    <property type="entry name" value="RhoGAP_ARHGAP27_15_12_9"/>
    <property type="match status" value="1"/>
</dbReference>
<feature type="region of interest" description="Disordered" evidence="9">
    <location>
        <begin position="578"/>
        <end position="624"/>
    </location>
</feature>
<feature type="compositionally biased region" description="Polar residues" evidence="9">
    <location>
        <begin position="191"/>
        <end position="200"/>
    </location>
</feature>
<dbReference type="Ensembl" id="ENSCWAT00000020224.1">
    <property type="protein sequence ID" value="ENSCWAP00000018640.1"/>
    <property type="gene ID" value="ENSCWAG00000014222.1"/>
</dbReference>
<feature type="domain" description="WW" evidence="12">
    <location>
        <begin position="364"/>
        <end position="391"/>
    </location>
</feature>
<proteinExistence type="predicted"/>
<dbReference type="FunFam" id="2.30.30.40:FF:000056">
    <property type="entry name" value="rho GTPase-activating protein 12 isoform X1"/>
    <property type="match status" value="1"/>
</dbReference>
<evidence type="ECO:0000256" key="4">
    <source>
        <dbReference type="ARBA" id="ARBA00022737"/>
    </source>
</evidence>
<feature type="region of interest" description="Disordered" evidence="9">
    <location>
        <begin position="157"/>
        <end position="241"/>
    </location>
</feature>
<feature type="compositionally biased region" description="Basic and acidic residues" evidence="9">
    <location>
        <begin position="594"/>
        <end position="606"/>
    </location>
</feature>
<feature type="compositionally biased region" description="Acidic residues" evidence="9">
    <location>
        <begin position="580"/>
        <end position="590"/>
    </location>
</feature>
<dbReference type="GO" id="GO:0001891">
    <property type="term" value="C:phagocytic cup"/>
    <property type="evidence" value="ECO:0007669"/>
    <property type="project" value="Ensembl"/>
</dbReference>
<dbReference type="PROSITE" id="PS50238">
    <property type="entry name" value="RHOGAP"/>
    <property type="match status" value="1"/>
</dbReference>
<gene>
    <name evidence="14" type="primary">ARHGAP12</name>
</gene>
<dbReference type="PROSITE" id="PS50020">
    <property type="entry name" value="WW_DOMAIN_2"/>
    <property type="match status" value="2"/>
</dbReference>
<evidence type="ECO:0000259" key="10">
    <source>
        <dbReference type="PROSITE" id="PS50002"/>
    </source>
</evidence>
<dbReference type="InterPro" id="IPR035491">
    <property type="entry name" value="ARHGAP12_SH3"/>
</dbReference>
<protein>
    <recommendedName>
        <fullName evidence="6">Rho GTPase-activating protein 12</fullName>
    </recommendedName>
    <alternativeName>
        <fullName evidence="7">Rho-type GTPase-activating protein 12</fullName>
    </alternativeName>
</protein>